<dbReference type="EMBL" id="BSDS01000002">
    <property type="protein sequence ID" value="GLI38937.1"/>
    <property type="molecule type" value="Genomic_DNA"/>
</dbReference>
<keyword evidence="2" id="KW-1134">Transmembrane beta strand</keyword>
<keyword evidence="2" id="KW-0812">Transmembrane</keyword>
<sequence>MFVQRRTTFNKSRRQCVLLAAVFILSGCIKVGPDFHRPDVAVPSDWTGAEGDLGKTGTTDYRSWWRVFNDPILDRLIDHAYRENLTLRIAGARVLEARALLGIVVGEYFPQTQQGFGSVHYNRTSQGSVQTGTQQSSASQSSASPGGGSGLSFWQSQIGLTASWELDFWGKFRRAIESADAGWLASVADYDNALVALTADVANSYITIRTLEKRLNIARRNAQTQRENLNIAEARFKYGTATQLDLDQAETSLNNTLAALPSLEAQLRQTKHGLSVLLGMAPGDLTGYLNGPAHIPVSPPQIVLGIPVDLLRRRPDIRAAEHRAAAQSAQIGVAKADLYPAFSLSGTFGFLSTDIGSSSLSDMFNWSSRFIQAGPSFQWNILNYGRISNNVRLQDARLQELLITYQNMVLTAQQEVEDNLVAFLRARDRAEYLARSTAAAARSLDLAVLQYQQGIKDFTTVLIAQQSLLNEQDSLATTMGTIASSLVGVYRALGGGWEIREGKELVPPEIRAEMEQRTDWGKLLTPASYNPPIPPESEPGGRWPDW</sequence>
<dbReference type="AlphaFoldDB" id="A0A9W6LCI0"/>
<feature type="compositionally biased region" description="Low complexity" evidence="4">
    <location>
        <begin position="124"/>
        <end position="144"/>
    </location>
</feature>
<feature type="region of interest" description="Disordered" evidence="4">
    <location>
        <begin position="521"/>
        <end position="546"/>
    </location>
</feature>
<keyword evidence="3" id="KW-0175">Coiled coil</keyword>
<gene>
    <name evidence="5" type="ORF">GHYDROH2_24380</name>
</gene>
<keyword evidence="2" id="KW-0564">Palmitate</keyword>
<keyword evidence="2" id="KW-0449">Lipoprotein</keyword>
<evidence type="ECO:0000313" key="5">
    <source>
        <dbReference type="EMBL" id="GLI38937.1"/>
    </source>
</evidence>
<dbReference type="Proteomes" id="UP001144352">
    <property type="component" value="Unassembled WGS sequence"/>
</dbReference>
<evidence type="ECO:0000313" key="6">
    <source>
        <dbReference type="Proteomes" id="UP001144352"/>
    </source>
</evidence>
<comment type="subcellular location">
    <subcellularLocation>
        <location evidence="2">Cell membrane</location>
        <topology evidence="2">Lipid-anchor</topology>
    </subcellularLocation>
</comment>
<dbReference type="GO" id="GO:0005886">
    <property type="term" value="C:plasma membrane"/>
    <property type="evidence" value="ECO:0007669"/>
    <property type="project" value="UniProtKB-SubCell"/>
</dbReference>
<dbReference type="Gene3D" id="2.20.200.10">
    <property type="entry name" value="Outer membrane efflux proteins (OEP)"/>
    <property type="match status" value="1"/>
</dbReference>
<dbReference type="RefSeq" id="WP_214185423.1">
    <property type="nucleotide sequence ID" value="NZ_BSDS01000002.1"/>
</dbReference>
<evidence type="ECO:0000256" key="2">
    <source>
        <dbReference type="RuleBase" id="RU362097"/>
    </source>
</evidence>
<feature type="region of interest" description="Disordered" evidence="4">
    <location>
        <begin position="120"/>
        <end position="149"/>
    </location>
</feature>
<evidence type="ECO:0000256" key="4">
    <source>
        <dbReference type="SAM" id="MobiDB-lite"/>
    </source>
</evidence>
<keyword evidence="2" id="KW-0472">Membrane</keyword>
<name>A0A9W6LCI0_9BACT</name>
<comment type="caution">
    <text evidence="5">The sequence shown here is derived from an EMBL/GenBank/DDBJ whole genome shotgun (WGS) entry which is preliminary data.</text>
</comment>
<dbReference type="PANTHER" id="PTHR30203">
    <property type="entry name" value="OUTER MEMBRANE CATION EFFLUX PROTEIN"/>
    <property type="match status" value="1"/>
</dbReference>
<organism evidence="5 6">
    <name type="scientific">Geobacter hydrogenophilus</name>
    <dbReference type="NCBI Taxonomy" id="40983"/>
    <lineage>
        <taxon>Bacteria</taxon>
        <taxon>Pseudomonadati</taxon>
        <taxon>Thermodesulfobacteriota</taxon>
        <taxon>Desulfuromonadia</taxon>
        <taxon>Geobacterales</taxon>
        <taxon>Geobacteraceae</taxon>
        <taxon>Geobacter</taxon>
    </lineage>
</organism>
<dbReference type="Pfam" id="PF02321">
    <property type="entry name" value="OEP"/>
    <property type="match status" value="2"/>
</dbReference>
<dbReference type="GO" id="GO:0015562">
    <property type="term" value="F:efflux transmembrane transporter activity"/>
    <property type="evidence" value="ECO:0007669"/>
    <property type="project" value="InterPro"/>
</dbReference>
<proteinExistence type="inferred from homology"/>
<evidence type="ECO:0000256" key="3">
    <source>
        <dbReference type="SAM" id="Coils"/>
    </source>
</evidence>
<comment type="similarity">
    <text evidence="1 2">Belongs to the outer membrane factor (OMF) (TC 1.B.17) family.</text>
</comment>
<dbReference type="InterPro" id="IPR003423">
    <property type="entry name" value="OMP_efflux"/>
</dbReference>
<protein>
    <submittedName>
        <fullName evidence="5">RND transporter</fullName>
    </submittedName>
</protein>
<dbReference type="SUPFAM" id="SSF56954">
    <property type="entry name" value="Outer membrane efflux proteins (OEP)"/>
    <property type="match status" value="1"/>
</dbReference>
<dbReference type="InterPro" id="IPR010131">
    <property type="entry name" value="MdtP/NodT-like"/>
</dbReference>
<keyword evidence="6" id="KW-1185">Reference proteome</keyword>
<accession>A0A9W6LCI0</accession>
<dbReference type="PROSITE" id="PS51257">
    <property type="entry name" value="PROKAR_LIPOPROTEIN"/>
    <property type="match status" value="1"/>
</dbReference>
<dbReference type="Gene3D" id="1.20.1600.10">
    <property type="entry name" value="Outer membrane efflux proteins (OEP)"/>
    <property type="match status" value="1"/>
</dbReference>
<evidence type="ECO:0000256" key="1">
    <source>
        <dbReference type="ARBA" id="ARBA00007613"/>
    </source>
</evidence>
<feature type="coiled-coil region" evidence="3">
    <location>
        <begin position="208"/>
        <end position="266"/>
    </location>
</feature>
<reference evidence="5" key="1">
    <citation type="submission" date="2022-12" db="EMBL/GenBank/DDBJ databases">
        <title>Reference genome sequencing for broad-spectrum identification of bacterial and archaeal isolates by mass spectrometry.</title>
        <authorList>
            <person name="Sekiguchi Y."/>
            <person name="Tourlousse D.M."/>
        </authorList>
    </citation>
    <scope>NUCLEOTIDE SEQUENCE</scope>
    <source>
        <strain evidence="5">H2</strain>
    </source>
</reference>
<dbReference type="NCBIfam" id="TIGR01845">
    <property type="entry name" value="outer_NodT"/>
    <property type="match status" value="1"/>
</dbReference>